<feature type="domain" description="Aminotransferase class V" evidence="2">
    <location>
        <begin position="29"/>
        <end position="247"/>
    </location>
</feature>
<keyword evidence="3" id="KW-0808">Transferase</keyword>
<dbReference type="InterPro" id="IPR015422">
    <property type="entry name" value="PyrdxlP-dep_Trfase_small"/>
</dbReference>
<evidence type="ECO:0000259" key="2">
    <source>
        <dbReference type="Pfam" id="PF00266"/>
    </source>
</evidence>
<evidence type="ECO:0000256" key="1">
    <source>
        <dbReference type="ARBA" id="ARBA00022898"/>
    </source>
</evidence>
<dbReference type="AlphaFoldDB" id="A0A1Y5SVY4"/>
<keyword evidence="1" id="KW-0663">Pyridoxal phosphate</keyword>
<dbReference type="InterPro" id="IPR015424">
    <property type="entry name" value="PyrdxlP-dep_Trfase"/>
</dbReference>
<dbReference type="InterPro" id="IPR015421">
    <property type="entry name" value="PyrdxlP-dep_Trfase_major"/>
</dbReference>
<reference evidence="3 4" key="1">
    <citation type="submission" date="2017-03" db="EMBL/GenBank/DDBJ databases">
        <authorList>
            <person name="Afonso C.L."/>
            <person name="Miller P.J."/>
            <person name="Scott M.A."/>
            <person name="Spackman E."/>
            <person name="Goraichik I."/>
            <person name="Dimitrov K.M."/>
            <person name="Suarez D.L."/>
            <person name="Swayne D.E."/>
        </authorList>
    </citation>
    <scope>NUCLEOTIDE SEQUENCE [LARGE SCALE GENOMIC DNA]</scope>
    <source>
        <strain evidence="3 4">CECT 7066</strain>
    </source>
</reference>
<dbReference type="PANTHER" id="PTHR43586">
    <property type="entry name" value="CYSTEINE DESULFURASE"/>
    <property type="match status" value="1"/>
</dbReference>
<sequence>MIQGNPDLIAEIRDRFAHVDSCPFQGPRVFFENAGGALTLKSVVETSARFAAIPDNQGRDNPAAHALVATIDKAKADMAVLMNAAGGQFIAGESGTELLFRMIRTACVNAPKGSKVIGSSIEHPASRSAARRWAGIAGLDYVNVRHDDATGTVSAEAYAAQVTPDVAVATILHASPVTGMGMDVAAISKAIRAVAPNCVIIVDGIQHAAHGQIDLDAYGVDGYAISPYKAFSRHGFGIAWLSDKLSAMHHDMLIDAPATGWEFGTRDTGAYATMSDVVAYFDWLGGRVSDETAPRARIEAAGRAIHDYESHLTDALIHGTGNLPGLGDMEHVTILAGEDNPAREGLVSIVVDGMASPEVVTILNEQGIRTHTRKADHYSGNVLNPLGLPDCIRISLCHYNTEQEVAQLLAVVNELGKA</sequence>
<dbReference type="RefSeq" id="WP_085854008.1">
    <property type="nucleotide sequence ID" value="NZ_FOPF01000005.1"/>
</dbReference>
<dbReference type="Pfam" id="PF00266">
    <property type="entry name" value="Aminotran_5"/>
    <property type="match status" value="2"/>
</dbReference>
<dbReference type="SUPFAM" id="SSF53383">
    <property type="entry name" value="PLP-dependent transferases"/>
    <property type="match status" value="1"/>
</dbReference>
<dbReference type="EC" id="2.8.1.7" evidence="3"/>
<feature type="domain" description="Aminotransferase class V" evidence="2">
    <location>
        <begin position="325"/>
        <end position="408"/>
    </location>
</feature>
<dbReference type="OrthoDB" id="7801625at2"/>
<organism evidence="3 4">
    <name type="scientific">Palleronia marisminoris</name>
    <dbReference type="NCBI Taxonomy" id="315423"/>
    <lineage>
        <taxon>Bacteria</taxon>
        <taxon>Pseudomonadati</taxon>
        <taxon>Pseudomonadota</taxon>
        <taxon>Alphaproteobacteria</taxon>
        <taxon>Rhodobacterales</taxon>
        <taxon>Roseobacteraceae</taxon>
        <taxon>Palleronia</taxon>
    </lineage>
</organism>
<dbReference type="EMBL" id="FWFV01000005">
    <property type="protein sequence ID" value="SLN46271.1"/>
    <property type="molecule type" value="Genomic_DNA"/>
</dbReference>
<proteinExistence type="predicted"/>
<dbReference type="Proteomes" id="UP000193870">
    <property type="component" value="Unassembled WGS sequence"/>
</dbReference>
<keyword evidence="4" id="KW-1185">Reference proteome</keyword>
<evidence type="ECO:0000313" key="3">
    <source>
        <dbReference type="EMBL" id="SLN46271.1"/>
    </source>
</evidence>
<dbReference type="PANTHER" id="PTHR43586:SF8">
    <property type="entry name" value="CYSTEINE DESULFURASE 1, CHLOROPLASTIC"/>
    <property type="match status" value="1"/>
</dbReference>
<accession>A0A1Y5SVY4</accession>
<name>A0A1Y5SVY4_9RHOB</name>
<dbReference type="GO" id="GO:0031071">
    <property type="term" value="F:cysteine desulfurase activity"/>
    <property type="evidence" value="ECO:0007669"/>
    <property type="project" value="UniProtKB-EC"/>
</dbReference>
<dbReference type="Gene3D" id="3.40.640.10">
    <property type="entry name" value="Type I PLP-dependent aspartate aminotransferase-like (Major domain)"/>
    <property type="match status" value="1"/>
</dbReference>
<dbReference type="Gene3D" id="3.90.1150.10">
    <property type="entry name" value="Aspartate Aminotransferase, domain 1"/>
    <property type="match status" value="1"/>
</dbReference>
<gene>
    <name evidence="3" type="primary">csd_1</name>
    <name evidence="3" type="ORF">PAM7066_02016</name>
</gene>
<evidence type="ECO:0000313" key="4">
    <source>
        <dbReference type="Proteomes" id="UP000193870"/>
    </source>
</evidence>
<dbReference type="STRING" id="315423.SAMN04488020_10571"/>
<protein>
    <submittedName>
        <fullName evidence="3">Putative cysteine desulfurase</fullName>
        <ecNumber evidence="3">2.8.1.7</ecNumber>
    </submittedName>
</protein>
<dbReference type="InterPro" id="IPR000192">
    <property type="entry name" value="Aminotrans_V_dom"/>
</dbReference>